<keyword evidence="3" id="KW-1185">Reference proteome</keyword>
<dbReference type="Proteomes" id="UP000297890">
    <property type="component" value="Unassembled WGS sequence"/>
</dbReference>
<gene>
    <name evidence="2" type="ORF">E4680_01925</name>
</gene>
<evidence type="ECO:0000313" key="3">
    <source>
        <dbReference type="Proteomes" id="UP000297890"/>
    </source>
</evidence>
<accession>A0A4Z0FD28</accession>
<dbReference type="RefSeq" id="WP_135280691.1">
    <property type="nucleotide sequence ID" value="NZ_SRIO01000002.1"/>
</dbReference>
<keyword evidence="1" id="KW-0812">Transmembrane</keyword>
<dbReference type="AlphaFoldDB" id="A0A4Z0FD28"/>
<comment type="caution">
    <text evidence="2">The sequence shown here is derived from an EMBL/GenBank/DDBJ whole genome shotgun (WGS) entry which is preliminary data.</text>
</comment>
<evidence type="ECO:0000313" key="2">
    <source>
        <dbReference type="EMBL" id="TFZ83764.1"/>
    </source>
</evidence>
<proteinExistence type="predicted"/>
<dbReference type="EMBL" id="SRIO01000002">
    <property type="protein sequence ID" value="TFZ83764.1"/>
    <property type="molecule type" value="Genomic_DNA"/>
</dbReference>
<feature type="transmembrane region" description="Helical" evidence="1">
    <location>
        <begin position="63"/>
        <end position="81"/>
    </location>
</feature>
<organism evidence="2 3">
    <name type="scientific">Candidatus Macondimonas diazotrophica</name>
    <dbReference type="NCBI Taxonomy" id="2305248"/>
    <lineage>
        <taxon>Bacteria</taxon>
        <taxon>Pseudomonadati</taxon>
        <taxon>Pseudomonadota</taxon>
        <taxon>Gammaproteobacteria</taxon>
        <taxon>Chromatiales</taxon>
        <taxon>Ectothiorhodospiraceae</taxon>
        <taxon>Candidatus Macondimonas</taxon>
    </lineage>
</organism>
<feature type="transmembrane region" description="Helical" evidence="1">
    <location>
        <begin position="101"/>
        <end position="125"/>
    </location>
</feature>
<keyword evidence="1" id="KW-1133">Transmembrane helix</keyword>
<evidence type="ECO:0000256" key="1">
    <source>
        <dbReference type="SAM" id="Phobius"/>
    </source>
</evidence>
<keyword evidence="1" id="KW-0472">Membrane</keyword>
<name>A0A4Z0FD28_9GAMM</name>
<protein>
    <submittedName>
        <fullName evidence="2">Uncharacterized protein</fullName>
    </submittedName>
</protein>
<reference evidence="2 3" key="1">
    <citation type="journal article" date="2019" name="ISME J.">
        <title>Candidatus Macondimonas diazotrophica, a novel gammaproteobacterial genus dominating crude-oil-contaminated coastal sediments.</title>
        <authorList>
            <person name="Karthikeyan S."/>
            <person name="Konstantinidis K."/>
        </authorList>
    </citation>
    <scope>NUCLEOTIDE SEQUENCE [LARGE SCALE GENOMIC DNA]</scope>
    <source>
        <strain evidence="2 3">KTK01</strain>
    </source>
</reference>
<sequence>MTLLAAQLFTTMMQIGLFHVFRLRIDAIVFGATIAGPEISLLPWLIGAGAYMLVAFRHWKRLLWCAAPVALMLLGDGLSGLRGLRAESAGAAAGIGWVLEFAGGIQFAVGGNLPATAGFIIGFIVMMKKLLFDLLVAQPIPHPVQLRER</sequence>